<dbReference type="PROSITE" id="PS01124">
    <property type="entry name" value="HTH_ARAC_FAMILY_2"/>
    <property type="match status" value="1"/>
</dbReference>
<sequence length="309" mass="35265">MNRQNINTLRKPTKLIENRTQFAGPESEVSIYDTYEAASRVDLHADQVLYCGMISGKKVMHSPGCDEQIFLPHESFIMAPGTSVEIDFPEANKSSPTSCLTVEISKEKIASVAECMNESFPLDSIQREWNYDTQVLHTSHSTATQRLLTRLLTIFTENHPDKNMLIDLNISELIIRMMRKQEREFLLSHCSAEPDANSLTEALSCIKKNLAKGLSIEELCQIACMSRSRLYYEFKNKLGCSPAELQQQLRLKEATKRLRRGDVITTICYDLGFSSPSHFSRRFKCCFGCTPTEYRNKYFASNNLPKNTF</sequence>
<dbReference type="PANTHER" id="PTHR46796">
    <property type="entry name" value="HTH-TYPE TRANSCRIPTIONAL ACTIVATOR RHAS-RELATED"/>
    <property type="match status" value="1"/>
</dbReference>
<evidence type="ECO:0000256" key="1">
    <source>
        <dbReference type="ARBA" id="ARBA00023015"/>
    </source>
</evidence>
<proteinExistence type="predicted"/>
<dbReference type="InterPro" id="IPR050204">
    <property type="entry name" value="AraC_XylS_family_regulators"/>
</dbReference>
<dbReference type="PROSITE" id="PS00041">
    <property type="entry name" value="HTH_ARAC_FAMILY_1"/>
    <property type="match status" value="1"/>
</dbReference>
<keyword evidence="2" id="KW-0238">DNA-binding</keyword>
<keyword evidence="1" id="KW-0805">Transcription regulation</keyword>
<dbReference type="PANTHER" id="PTHR46796:SF13">
    <property type="entry name" value="HTH-TYPE TRANSCRIPTIONAL ACTIVATOR RHAS"/>
    <property type="match status" value="1"/>
</dbReference>
<dbReference type="SMART" id="SM00342">
    <property type="entry name" value="HTH_ARAC"/>
    <property type="match status" value="1"/>
</dbReference>
<dbReference type="AlphaFoldDB" id="A0A6S6U7P4"/>
<dbReference type="GO" id="GO:0003700">
    <property type="term" value="F:DNA-binding transcription factor activity"/>
    <property type="evidence" value="ECO:0007669"/>
    <property type="project" value="InterPro"/>
</dbReference>
<keyword evidence="3" id="KW-0804">Transcription</keyword>
<dbReference type="Pfam" id="PF12833">
    <property type="entry name" value="HTH_18"/>
    <property type="match status" value="1"/>
</dbReference>
<dbReference type="Pfam" id="PF06719">
    <property type="entry name" value="AraC_N"/>
    <property type="match status" value="1"/>
</dbReference>
<accession>A0A6S6U7P4</accession>
<protein>
    <submittedName>
        <fullName evidence="5">AraC family transcriptional regulator</fullName>
    </submittedName>
</protein>
<feature type="domain" description="HTH araC/xylS-type" evidence="4">
    <location>
        <begin position="200"/>
        <end position="297"/>
    </location>
</feature>
<evidence type="ECO:0000259" key="4">
    <source>
        <dbReference type="PROSITE" id="PS01124"/>
    </source>
</evidence>
<organism evidence="5">
    <name type="scientific">uncultured Thiotrichaceae bacterium</name>
    <dbReference type="NCBI Taxonomy" id="298394"/>
    <lineage>
        <taxon>Bacteria</taxon>
        <taxon>Pseudomonadati</taxon>
        <taxon>Pseudomonadota</taxon>
        <taxon>Gammaproteobacteria</taxon>
        <taxon>Thiotrichales</taxon>
        <taxon>Thiotrichaceae</taxon>
        <taxon>environmental samples</taxon>
    </lineage>
</organism>
<evidence type="ECO:0000256" key="2">
    <source>
        <dbReference type="ARBA" id="ARBA00023125"/>
    </source>
</evidence>
<dbReference type="InterPro" id="IPR009057">
    <property type="entry name" value="Homeodomain-like_sf"/>
</dbReference>
<dbReference type="Gene3D" id="1.10.10.60">
    <property type="entry name" value="Homeodomain-like"/>
    <property type="match status" value="1"/>
</dbReference>
<name>A0A6S6U7P4_9GAMM</name>
<reference evidence="5" key="1">
    <citation type="submission" date="2020-01" db="EMBL/GenBank/DDBJ databases">
        <authorList>
            <person name="Meier V. D."/>
            <person name="Meier V D."/>
        </authorList>
    </citation>
    <scope>NUCLEOTIDE SEQUENCE</scope>
    <source>
        <strain evidence="5">HLG_WM_MAG_07</strain>
    </source>
</reference>
<evidence type="ECO:0000256" key="3">
    <source>
        <dbReference type="ARBA" id="ARBA00023163"/>
    </source>
</evidence>
<evidence type="ECO:0000313" key="5">
    <source>
        <dbReference type="EMBL" id="CAA6826277.1"/>
    </source>
</evidence>
<dbReference type="PRINTS" id="PR00032">
    <property type="entry name" value="HTHARAC"/>
</dbReference>
<dbReference type="InterPro" id="IPR009594">
    <property type="entry name" value="Tscrpt_reg_HTH_AraC_N"/>
</dbReference>
<dbReference type="InterPro" id="IPR020449">
    <property type="entry name" value="Tscrpt_reg_AraC-type_HTH"/>
</dbReference>
<dbReference type="SUPFAM" id="SSF46689">
    <property type="entry name" value="Homeodomain-like"/>
    <property type="match status" value="2"/>
</dbReference>
<dbReference type="EMBL" id="CACVAY010000132">
    <property type="protein sequence ID" value="CAA6826277.1"/>
    <property type="molecule type" value="Genomic_DNA"/>
</dbReference>
<dbReference type="InterPro" id="IPR018062">
    <property type="entry name" value="HTH_AraC-typ_CS"/>
</dbReference>
<dbReference type="InterPro" id="IPR018060">
    <property type="entry name" value="HTH_AraC"/>
</dbReference>
<dbReference type="GO" id="GO:0043565">
    <property type="term" value="F:sequence-specific DNA binding"/>
    <property type="evidence" value="ECO:0007669"/>
    <property type="project" value="InterPro"/>
</dbReference>
<gene>
    <name evidence="5" type="ORF">HELGO_WM24583</name>
</gene>